<gene>
    <name evidence="3" type="ORF">BSL82_02455</name>
</gene>
<dbReference type="Gene3D" id="3.40.50.1390">
    <property type="entry name" value="Resolvase, N-terminal catalytic domain"/>
    <property type="match status" value="1"/>
</dbReference>
<dbReference type="Pfam" id="PF00239">
    <property type="entry name" value="Resolvase"/>
    <property type="match status" value="1"/>
</dbReference>
<organism evidence="3 4">
    <name type="scientific">Tardibacter chloracetimidivorans</name>
    <dbReference type="NCBI Taxonomy" id="1921510"/>
    <lineage>
        <taxon>Bacteria</taxon>
        <taxon>Pseudomonadati</taxon>
        <taxon>Pseudomonadota</taxon>
        <taxon>Alphaproteobacteria</taxon>
        <taxon>Sphingomonadales</taxon>
        <taxon>Sphingomonadaceae</taxon>
        <taxon>Tardibacter</taxon>
    </lineage>
</organism>
<dbReference type="InterPro" id="IPR025827">
    <property type="entry name" value="Zn_ribbon_recom_dom"/>
</dbReference>
<dbReference type="InterPro" id="IPR006119">
    <property type="entry name" value="Resolv_N"/>
</dbReference>
<dbReference type="GO" id="GO:0000150">
    <property type="term" value="F:DNA strand exchange activity"/>
    <property type="evidence" value="ECO:0007669"/>
    <property type="project" value="InterPro"/>
</dbReference>
<dbReference type="InterPro" id="IPR011109">
    <property type="entry name" value="DNA_bind_recombinase_dom"/>
</dbReference>
<dbReference type="SMART" id="SM00857">
    <property type="entry name" value="Resolvase"/>
    <property type="match status" value="1"/>
</dbReference>
<proteinExistence type="predicted"/>
<dbReference type="SUPFAM" id="SSF53041">
    <property type="entry name" value="Resolvase-like"/>
    <property type="match status" value="1"/>
</dbReference>
<dbReference type="EMBL" id="CP018221">
    <property type="protein sequence ID" value="API60902.1"/>
    <property type="molecule type" value="Genomic_DNA"/>
</dbReference>
<evidence type="ECO:0000259" key="2">
    <source>
        <dbReference type="PROSITE" id="PS51737"/>
    </source>
</evidence>
<keyword evidence="4" id="KW-1185">Reference proteome</keyword>
<feature type="domain" description="Recombinase" evidence="2">
    <location>
        <begin position="155"/>
        <end position="291"/>
    </location>
</feature>
<evidence type="ECO:0000259" key="1">
    <source>
        <dbReference type="PROSITE" id="PS51736"/>
    </source>
</evidence>
<feature type="domain" description="Resolvase/invertase-type recombinase catalytic" evidence="1">
    <location>
        <begin position="7"/>
        <end position="161"/>
    </location>
</feature>
<accession>A0A1L3ZZ51</accession>
<protein>
    <submittedName>
        <fullName evidence="3">Recombinase family protein</fullName>
    </submittedName>
</protein>
<dbReference type="AlphaFoldDB" id="A0A1L3ZZ51"/>
<dbReference type="Proteomes" id="UP000182063">
    <property type="component" value="Chromosome"/>
</dbReference>
<dbReference type="KEGG" id="sphj:BSL82_02455"/>
<dbReference type="PANTHER" id="PTHR30461:SF23">
    <property type="entry name" value="DNA RECOMBINASE-RELATED"/>
    <property type="match status" value="1"/>
</dbReference>
<dbReference type="GO" id="GO:0003677">
    <property type="term" value="F:DNA binding"/>
    <property type="evidence" value="ECO:0007669"/>
    <property type="project" value="InterPro"/>
</dbReference>
<dbReference type="InterPro" id="IPR038109">
    <property type="entry name" value="DNA_bind_recomb_sf"/>
</dbReference>
<dbReference type="InterPro" id="IPR036162">
    <property type="entry name" value="Resolvase-like_N_sf"/>
</dbReference>
<evidence type="ECO:0000313" key="4">
    <source>
        <dbReference type="Proteomes" id="UP000182063"/>
    </source>
</evidence>
<dbReference type="STRING" id="1921510.BSL82_02455"/>
<dbReference type="PROSITE" id="PS51737">
    <property type="entry name" value="RECOMBINASE_DNA_BIND"/>
    <property type="match status" value="1"/>
</dbReference>
<dbReference type="InterPro" id="IPR050639">
    <property type="entry name" value="SSR_resolvase"/>
</dbReference>
<sequence>MNAISTKAAIYARFSTELQSDRSIDDQVALCRAFAEREGLEITAVHSDRARSGGSRFGREGLDALMEDARAGRVGVVIVEALDRLSRDMEDLAGIHKRLTFQGVQIRAVHEGAVNTVLVGLRGLIGQLYREDNVHKIRRTMAGIARDGRSAGGRAYGYRPLPGKPGERVIVEEEAAIVRRIYAEYLAGRTPRDIACGLTKDAVPAPFGARWNASTIVGSRARQNGILHNQLYAGRQVWNRVRMVRDPDTGKRVSRENLPEEWTITDVPALAIVDSDTFAAAQARLLARGGARPWEKRRPRRILSGLLRCGACGAGMSTMGKDKSGRTRIRCTAQAERGDCPDPATFYLDTVEKAVLDGLRGELVHPTIMTEYVREYHAERQRLAADTISRRADIERRLAAIDKEAERVTDWLVKGVGDVDRLDRRAKELMVEESALREQLASSGEAPNIVTLHPQALKRYEQQLGELHSALGRALEHGVQEAADAVRDLVSSITLARATDGGIAIDIEGRLNALLGPVAYPNSRHTAVSGGVMVAEEGLEPPTRGL</sequence>
<dbReference type="Gene3D" id="3.90.1750.20">
    <property type="entry name" value="Putative Large Serine Recombinase, Chain B, Domain 2"/>
    <property type="match status" value="1"/>
</dbReference>
<dbReference type="PANTHER" id="PTHR30461">
    <property type="entry name" value="DNA-INVERTASE FROM LAMBDOID PROPHAGE"/>
    <property type="match status" value="1"/>
</dbReference>
<dbReference type="CDD" id="cd00338">
    <property type="entry name" value="Ser_Recombinase"/>
    <property type="match status" value="1"/>
</dbReference>
<dbReference type="OrthoDB" id="7277848at2"/>
<name>A0A1L3ZZ51_9SPHN</name>
<reference evidence="4" key="1">
    <citation type="submission" date="2016-11" db="EMBL/GenBank/DDBJ databases">
        <title>Complete Genome Sequence of alachlor-degrading Sphingomonas sp. strain JJ-A5.</title>
        <authorList>
            <person name="Lee H."/>
            <person name="Ka J.-O."/>
        </authorList>
    </citation>
    <scope>NUCLEOTIDE SEQUENCE [LARGE SCALE GENOMIC DNA]</scope>
    <source>
        <strain evidence="4">JJ-A5</strain>
    </source>
</reference>
<dbReference type="PROSITE" id="PS51736">
    <property type="entry name" value="RECOMBINASES_3"/>
    <property type="match status" value="1"/>
</dbReference>
<dbReference type="RefSeq" id="WP_072598555.1">
    <property type="nucleotide sequence ID" value="NZ_CP018221.1"/>
</dbReference>
<dbReference type="Pfam" id="PF13408">
    <property type="entry name" value="Zn_ribbon_recom"/>
    <property type="match status" value="1"/>
</dbReference>
<dbReference type="Pfam" id="PF07508">
    <property type="entry name" value="Recombinase"/>
    <property type="match status" value="1"/>
</dbReference>
<evidence type="ECO:0000313" key="3">
    <source>
        <dbReference type="EMBL" id="API60902.1"/>
    </source>
</evidence>